<accession>A0A9P7YR83</accession>
<reference evidence="3" key="1">
    <citation type="journal article" date="2021" name="IMA Fungus">
        <title>Genomic characterization of three marine fungi, including Emericellopsis atlantica sp. nov. with signatures of a generalist lifestyle and marine biomass degradation.</title>
        <authorList>
            <person name="Hagestad O.C."/>
            <person name="Hou L."/>
            <person name="Andersen J.H."/>
            <person name="Hansen E.H."/>
            <person name="Altermark B."/>
            <person name="Li C."/>
            <person name="Kuhnert E."/>
            <person name="Cox R.J."/>
            <person name="Crous P.W."/>
            <person name="Spatafora J.W."/>
            <person name="Lail K."/>
            <person name="Amirebrahimi M."/>
            <person name="Lipzen A."/>
            <person name="Pangilinan J."/>
            <person name="Andreopoulos W."/>
            <person name="Hayes R.D."/>
            <person name="Ng V."/>
            <person name="Grigoriev I.V."/>
            <person name="Jackson S.A."/>
            <person name="Sutton T.D.S."/>
            <person name="Dobson A.D.W."/>
            <person name="Rama T."/>
        </authorList>
    </citation>
    <scope>NUCLEOTIDE SEQUENCE</scope>
    <source>
        <strain evidence="3">TRa018bII</strain>
    </source>
</reference>
<keyword evidence="2" id="KW-0812">Transmembrane</keyword>
<dbReference type="Proteomes" id="UP000824998">
    <property type="component" value="Unassembled WGS sequence"/>
</dbReference>
<protein>
    <submittedName>
        <fullName evidence="3">Uncharacterized protein</fullName>
    </submittedName>
</protein>
<comment type="caution">
    <text evidence="3">The sequence shown here is derived from an EMBL/GenBank/DDBJ whole genome shotgun (WGS) entry which is preliminary data.</text>
</comment>
<evidence type="ECO:0000313" key="3">
    <source>
        <dbReference type="EMBL" id="KAG9238493.1"/>
    </source>
</evidence>
<dbReference type="AlphaFoldDB" id="A0A9P7YR83"/>
<proteinExistence type="predicted"/>
<sequence>MTQEIREIREIRPQSEQISAPIPSRSWDRHRSIDRHQGGVGRTLSNVSYNVSPISTPITTGIPPLSLEIPPLPPAKEPEQLPSVIESQEPPVDREPQQYRPLRPSRHLQTQESYEVRGEARVVSLAPLDPTTTRKPVSVTIRSRTTTPTLIPPPNERQNVVSTDTLGNHVQIRGGWRRPSDVIIREFSRWSKVINAVLSLVIPILLLALAIGLASLNGKPTGDRKHWTSYQDLMRIAGTFFPIVFAFLVGRAALQTATYLLERGTTLERLEQLVGSRTFCGAIATQVQIRSFNILGLGLVAVFILSPIGSQGYLRLLSPSVSSKSSPQTMPYFTTDTQSLFAQSNVASSDILQSSILRSLYIGALLSPSNIKASPMDLWTNVKIPYLSSLSESNTSDSSAWVSITPNDTVVYSSLVGLPIGGLQHGHTELQLESSYIELNCGSPVRQNSTWHFSPFQHDIDARSTPISPPRNGTYFGSGFNITDSSFNSTATWSIGLDNFISPLFNHTLSVNSPPPKFCVQPSTNSAQPTQPFLSAPCALANLSPNQVELGTLMFQSHSPSTADGFINQAFCQTRTIYVQSKVACTSAAHTPLSCRVTAQRPSQMSHAPTALTPLSFPAVFQPLSLYLPRSFRIQENSGNADPSLLYLTNPDPASLIDTNTGFVNLEGFSGEVLGRRLGQLINTYYTLSQGYSIIAQGNPVASSLMDYPTLIASVTLEAEFYKVSWGWFTFVFLALLVMTVATVSGSVLDHRTRNPEVLGWVSGLLRDSKFVEVEGTGGAVRAAEVSRKNKDLRLRMGGFNGGQAGNLVIAKEIDVVETRRTGLP</sequence>
<dbReference type="EMBL" id="MU251369">
    <property type="protein sequence ID" value="KAG9238493.1"/>
    <property type="molecule type" value="Genomic_DNA"/>
</dbReference>
<name>A0A9P7YR83_9HELO</name>
<feature type="transmembrane region" description="Helical" evidence="2">
    <location>
        <begin position="193"/>
        <end position="216"/>
    </location>
</feature>
<feature type="compositionally biased region" description="Basic and acidic residues" evidence="1">
    <location>
        <begin position="1"/>
        <end position="13"/>
    </location>
</feature>
<keyword evidence="2" id="KW-1133">Transmembrane helix</keyword>
<evidence type="ECO:0000256" key="1">
    <source>
        <dbReference type="SAM" id="MobiDB-lite"/>
    </source>
</evidence>
<evidence type="ECO:0000313" key="4">
    <source>
        <dbReference type="Proteomes" id="UP000824998"/>
    </source>
</evidence>
<feature type="region of interest" description="Disordered" evidence="1">
    <location>
        <begin position="67"/>
        <end position="99"/>
    </location>
</feature>
<feature type="compositionally biased region" description="Basic and acidic residues" evidence="1">
    <location>
        <begin position="26"/>
        <end position="37"/>
    </location>
</feature>
<keyword evidence="4" id="KW-1185">Reference proteome</keyword>
<feature type="transmembrane region" description="Helical" evidence="2">
    <location>
        <begin position="236"/>
        <end position="254"/>
    </location>
</feature>
<keyword evidence="2" id="KW-0472">Membrane</keyword>
<feature type="region of interest" description="Disordered" evidence="1">
    <location>
        <begin position="1"/>
        <end position="40"/>
    </location>
</feature>
<evidence type="ECO:0000256" key="2">
    <source>
        <dbReference type="SAM" id="Phobius"/>
    </source>
</evidence>
<dbReference type="OrthoDB" id="3692311at2759"/>
<feature type="transmembrane region" description="Helical" evidence="2">
    <location>
        <begin position="726"/>
        <end position="749"/>
    </location>
</feature>
<organism evidence="3 4">
    <name type="scientific">Amylocarpus encephaloides</name>
    <dbReference type="NCBI Taxonomy" id="45428"/>
    <lineage>
        <taxon>Eukaryota</taxon>
        <taxon>Fungi</taxon>
        <taxon>Dikarya</taxon>
        <taxon>Ascomycota</taxon>
        <taxon>Pezizomycotina</taxon>
        <taxon>Leotiomycetes</taxon>
        <taxon>Helotiales</taxon>
        <taxon>Helotiales incertae sedis</taxon>
        <taxon>Amylocarpus</taxon>
    </lineage>
</organism>
<feature type="transmembrane region" description="Helical" evidence="2">
    <location>
        <begin position="294"/>
        <end position="314"/>
    </location>
</feature>
<gene>
    <name evidence="3" type="ORF">BJ875DRAFT_40490</name>
</gene>